<dbReference type="InterPro" id="IPR032675">
    <property type="entry name" value="LRR_dom_sf"/>
</dbReference>
<keyword evidence="6" id="KW-0175">Coiled coil</keyword>
<organism evidence="12 13">
    <name type="scientific">Panicum hallii var. hallii</name>
    <dbReference type="NCBI Taxonomy" id="1504633"/>
    <lineage>
        <taxon>Eukaryota</taxon>
        <taxon>Viridiplantae</taxon>
        <taxon>Streptophyta</taxon>
        <taxon>Embryophyta</taxon>
        <taxon>Tracheophyta</taxon>
        <taxon>Spermatophyta</taxon>
        <taxon>Magnoliopsida</taxon>
        <taxon>Liliopsida</taxon>
        <taxon>Poales</taxon>
        <taxon>Poaceae</taxon>
        <taxon>PACMAD clade</taxon>
        <taxon>Panicoideae</taxon>
        <taxon>Panicodae</taxon>
        <taxon>Paniceae</taxon>
        <taxon>Panicinae</taxon>
        <taxon>Panicum</taxon>
        <taxon>Panicum sect. Panicum</taxon>
    </lineage>
</organism>
<evidence type="ECO:0000259" key="9">
    <source>
        <dbReference type="Pfam" id="PF18052"/>
    </source>
</evidence>
<name>A0A2T7CQ71_9POAL</name>
<evidence type="ECO:0000259" key="8">
    <source>
        <dbReference type="Pfam" id="PF00931"/>
    </source>
</evidence>
<evidence type="ECO:0000259" key="11">
    <source>
        <dbReference type="Pfam" id="PF23598"/>
    </source>
</evidence>
<keyword evidence="4" id="KW-0547">Nucleotide-binding</keyword>
<dbReference type="InterPro" id="IPR044974">
    <property type="entry name" value="Disease_R_plants"/>
</dbReference>
<feature type="domain" description="Disease resistance N-terminal" evidence="9">
    <location>
        <begin position="18"/>
        <end position="93"/>
    </location>
</feature>
<evidence type="ECO:0000256" key="6">
    <source>
        <dbReference type="ARBA" id="ARBA00023054"/>
    </source>
</evidence>
<feature type="domain" description="NB-ARC" evidence="8">
    <location>
        <begin position="241"/>
        <end position="401"/>
    </location>
</feature>
<feature type="compositionally biased region" description="Acidic residues" evidence="7">
    <location>
        <begin position="191"/>
        <end position="222"/>
    </location>
</feature>
<dbReference type="Gene3D" id="1.20.5.4130">
    <property type="match status" value="1"/>
</dbReference>
<dbReference type="PANTHER" id="PTHR23155:SF1135">
    <property type="entry name" value="OS08G0246300 PROTEIN"/>
    <property type="match status" value="1"/>
</dbReference>
<dbReference type="InterPro" id="IPR027417">
    <property type="entry name" value="P-loop_NTPase"/>
</dbReference>
<dbReference type="Gene3D" id="3.40.50.300">
    <property type="entry name" value="P-loop containing nucleotide triphosphate hydrolases"/>
    <property type="match status" value="2"/>
</dbReference>
<proteinExistence type="inferred from homology"/>
<accession>A0A2T7CQ71</accession>
<dbReference type="PANTHER" id="PTHR23155">
    <property type="entry name" value="DISEASE RESISTANCE PROTEIN RP"/>
    <property type="match status" value="1"/>
</dbReference>
<feature type="region of interest" description="Disordered" evidence="7">
    <location>
        <begin position="184"/>
        <end position="222"/>
    </location>
</feature>
<dbReference type="Pfam" id="PF00931">
    <property type="entry name" value="NB-ARC"/>
    <property type="match status" value="2"/>
</dbReference>
<gene>
    <name evidence="12" type="ORF">GQ55_8G226500</name>
</gene>
<keyword evidence="5" id="KW-0611">Plant defense</keyword>
<evidence type="ECO:0000313" key="12">
    <source>
        <dbReference type="EMBL" id="PUZ45474.1"/>
    </source>
</evidence>
<protein>
    <recommendedName>
        <fullName evidence="14">NB-ARC domain-containing protein</fullName>
    </recommendedName>
</protein>
<evidence type="ECO:0008006" key="14">
    <source>
        <dbReference type="Google" id="ProtNLM"/>
    </source>
</evidence>
<dbReference type="InterPro" id="IPR058922">
    <property type="entry name" value="WHD_DRP"/>
</dbReference>
<keyword evidence="13" id="KW-1185">Reference proteome</keyword>
<comment type="similarity">
    <text evidence="1">Belongs to the disease resistance NB-LRR family.</text>
</comment>
<dbReference type="PRINTS" id="PR00364">
    <property type="entry name" value="DISEASERSIST"/>
</dbReference>
<dbReference type="SUPFAM" id="SSF52047">
    <property type="entry name" value="RNI-like"/>
    <property type="match status" value="1"/>
</dbReference>
<evidence type="ECO:0000256" key="3">
    <source>
        <dbReference type="ARBA" id="ARBA00022737"/>
    </source>
</evidence>
<feature type="domain" description="Disease resistance R13L4/SHOC-2-like LRR" evidence="11">
    <location>
        <begin position="830"/>
        <end position="1190"/>
    </location>
</feature>
<dbReference type="InterPro" id="IPR041118">
    <property type="entry name" value="Rx_N"/>
</dbReference>
<evidence type="ECO:0000256" key="4">
    <source>
        <dbReference type="ARBA" id="ARBA00022741"/>
    </source>
</evidence>
<evidence type="ECO:0000256" key="2">
    <source>
        <dbReference type="ARBA" id="ARBA00022614"/>
    </source>
</evidence>
<reference evidence="12 13" key="1">
    <citation type="submission" date="2018-04" db="EMBL/GenBank/DDBJ databases">
        <title>WGS assembly of Panicum hallii var. hallii HAL2.</title>
        <authorList>
            <person name="Lovell J."/>
            <person name="Jenkins J."/>
            <person name="Lowry D."/>
            <person name="Mamidi S."/>
            <person name="Sreedasyam A."/>
            <person name="Weng X."/>
            <person name="Barry K."/>
            <person name="Bonette J."/>
            <person name="Campitelli B."/>
            <person name="Daum C."/>
            <person name="Gordon S."/>
            <person name="Gould B."/>
            <person name="Lipzen A."/>
            <person name="MacQueen A."/>
            <person name="Palacio-Mejia J."/>
            <person name="Plott C."/>
            <person name="Shakirov E."/>
            <person name="Shu S."/>
            <person name="Yoshinaga Y."/>
            <person name="Zane M."/>
            <person name="Rokhsar D."/>
            <person name="Grimwood J."/>
            <person name="Schmutz J."/>
            <person name="Juenger T."/>
        </authorList>
    </citation>
    <scope>NUCLEOTIDE SEQUENCE [LARGE SCALE GENOMIC DNA]</scope>
    <source>
        <strain evidence="13">cv. HAL2</strain>
    </source>
</reference>
<dbReference type="GO" id="GO:0043531">
    <property type="term" value="F:ADP binding"/>
    <property type="evidence" value="ECO:0007669"/>
    <property type="project" value="InterPro"/>
</dbReference>
<evidence type="ECO:0000256" key="7">
    <source>
        <dbReference type="SAM" id="MobiDB-lite"/>
    </source>
</evidence>
<dbReference type="OrthoDB" id="693153at2759"/>
<dbReference type="SUPFAM" id="SSF52540">
    <property type="entry name" value="P-loop containing nucleoside triphosphate hydrolases"/>
    <property type="match status" value="2"/>
</dbReference>
<dbReference type="CDD" id="cd14798">
    <property type="entry name" value="RX-CC_like"/>
    <property type="match status" value="1"/>
</dbReference>
<dbReference type="GO" id="GO:0098542">
    <property type="term" value="P:defense response to other organism"/>
    <property type="evidence" value="ECO:0007669"/>
    <property type="project" value="TreeGrafter"/>
</dbReference>
<evidence type="ECO:0000313" key="13">
    <source>
        <dbReference type="Proteomes" id="UP000244336"/>
    </source>
</evidence>
<feature type="domain" description="NB-ARC" evidence="8">
    <location>
        <begin position="453"/>
        <end position="606"/>
    </location>
</feature>
<dbReference type="Gene3D" id="1.10.10.10">
    <property type="entry name" value="Winged helix-like DNA-binding domain superfamily/Winged helix DNA-binding domain"/>
    <property type="match status" value="1"/>
</dbReference>
<evidence type="ECO:0000256" key="5">
    <source>
        <dbReference type="ARBA" id="ARBA00022821"/>
    </source>
</evidence>
<dbReference type="Pfam" id="PF23598">
    <property type="entry name" value="LRR_14"/>
    <property type="match status" value="1"/>
</dbReference>
<evidence type="ECO:0000259" key="10">
    <source>
        <dbReference type="Pfam" id="PF23559"/>
    </source>
</evidence>
<keyword evidence="3" id="KW-0677">Repeat</keyword>
<dbReference type="Gramene" id="PUZ45474">
    <property type="protein sequence ID" value="PUZ45474"/>
    <property type="gene ID" value="GQ55_8G226500"/>
</dbReference>
<keyword evidence="2" id="KW-0433">Leucine-rich repeat</keyword>
<dbReference type="InterPro" id="IPR002182">
    <property type="entry name" value="NB-ARC"/>
</dbReference>
<dbReference type="EMBL" id="CM009756">
    <property type="protein sequence ID" value="PUZ45474.1"/>
    <property type="molecule type" value="Genomic_DNA"/>
</dbReference>
<dbReference type="Proteomes" id="UP000244336">
    <property type="component" value="Chromosome 8"/>
</dbReference>
<dbReference type="Pfam" id="PF23559">
    <property type="entry name" value="WHD_DRP"/>
    <property type="match status" value="1"/>
</dbReference>
<evidence type="ECO:0000256" key="1">
    <source>
        <dbReference type="ARBA" id="ARBA00008894"/>
    </source>
</evidence>
<feature type="domain" description="Disease resistance protein winged helix" evidence="10">
    <location>
        <begin position="709"/>
        <end position="773"/>
    </location>
</feature>
<dbReference type="InterPro" id="IPR055414">
    <property type="entry name" value="LRR_R13L4/SHOC2-like"/>
</dbReference>
<dbReference type="Gene3D" id="3.80.10.10">
    <property type="entry name" value="Ribonuclease Inhibitor"/>
    <property type="match status" value="1"/>
</dbReference>
<dbReference type="InterPro" id="IPR038005">
    <property type="entry name" value="RX-like_CC"/>
</dbReference>
<sequence>MADLVLGLAKTTVEGTVTMARSAMEEEDKLQKRVQRDLLVISDEFEMMHSFLNDAKDRVTDNVTRTLVRQVRNTALDVEDCIETIVHLDNKPHWWRRMILPWCMPAASPAKDLDAAVANIEQLKARVEAMGHRNLRYNRIGDSGHKPVEQTHQQAVANAMVPDIFIAAADAAKKHNGQVDLVTLINKKEEQDDDDDEDDYDDADDNDDDNDDDDNEQQEEENVVVGNELKVEQEVDGAHQLQVISVLGTGSDNLEIMSIKKAYYDLETCKRFECRAWVKLVHPFNPIEFIRSLLAQFYRNYCPKEENTEDVLDLLLATDTALIVDFKGQISQKYLVVLEDVSTMADWEAARGYLPDKKNGSCIVVHTRQFGIACSCVGHQYQVFELEKLSADSSVYVILKEDAARKVIEDTGDEKKVIEDTGDEKKTAGRPWILRHQLYGRHTDIRWLFWLTQKGGVVSVWGMSGVGKSYLIQHFYYINQKQRSSYMFGWVNVSHPFDVRDFFRRLLWDLNSSSPQDHMIKEPIQACRDYLQTQKKPYFIVVDGLQSTEEWNLIKLAFDFETRSNKTNIVIIITNEESVADYCAEDKKSVWNVKGLEVSQAIELFDEGLLYTICCNERGRTASAEARDQNEKIRDILVQKCGGLPKVICAVAHSWGLVYNIKVKDNLVSMLEANAPRTTRSLEDMFTWLLSYFRSCPDSLKPCIFYLSIFPLNHTIRRRRLVRRWIAEGYFRDKKESTAEDNGERSFSKLVNLSMIQAPRTKVDYMRMSLCQVNGFLREYIISRLMEENLVFALEGHCRKNLQRTGRHLAIDNSWDRDRNVFESIDLSLLRSLTVFGKWESFIISGKMKLLRVLDLEDVSSGVTNDDVEKMVKLLPRLKFLSLRRCKQVTRLPDSLGDLKQLQTLDIRETSVIKLPKSIIKLEKLQYIRAGISATPGCCLSKLSMHRRLDDGSHSGVKVPRGIGKLSSLHTLGVVDISAAGEDDGILEELKNLTQLHKLGVYGINRKNSEKFFSDISRLAHLESLSLQVQLNQDNEAADFMADISSPLVKLRSLKLYGLVDRLPAWVMQMWLQLPGLEKLNLQMKTLPQQELDFILSLRNLRLLRLRLAEFQNGELRFGWGFDQRSSPRYIPFLEIACNSRLQAVKFGSLVHIEILKIRCSSVSPSLKFSGLRAMPSLRIVWLTGTYEDVFKKDLDIELRNNKNKPILKEDRAGPTNSEALC</sequence>
<dbReference type="InterPro" id="IPR036388">
    <property type="entry name" value="WH-like_DNA-bd_sf"/>
</dbReference>
<dbReference type="Pfam" id="PF18052">
    <property type="entry name" value="Rx_N"/>
    <property type="match status" value="1"/>
</dbReference>
<dbReference type="AlphaFoldDB" id="A0A2T7CQ71"/>